<dbReference type="EMBL" id="FUWZ01000002">
    <property type="protein sequence ID" value="SJZ96136.1"/>
    <property type="molecule type" value="Genomic_DNA"/>
</dbReference>
<sequence>MADFTLRWANRSQSTQDWIISIPDSFTLPPDYVREAAVTINNNYTFQIAVSTEGGFAAANLTYNSASGNWTLQSVTPNEWRLSQGNGYVTVACLLNDVYVGGVAYTASKAVSETTSAKGGYPAYQLYQDNTGTVYCTPVKVKSHAVGAQWVKDCLAAHPGTSCDGKPWLSDDQEGVIWP</sequence>
<dbReference type="STRING" id="634771.SAMN04488128_10248"/>
<dbReference type="AlphaFoldDB" id="A0A1T4PXS9"/>
<name>A0A1T4PXS9_9BACT</name>
<protein>
    <submittedName>
        <fullName evidence="1">Uncharacterized protein</fullName>
    </submittedName>
</protein>
<evidence type="ECO:0000313" key="2">
    <source>
        <dbReference type="Proteomes" id="UP000190367"/>
    </source>
</evidence>
<organism evidence="1 2">
    <name type="scientific">Chitinophaga eiseniae</name>
    <dbReference type="NCBI Taxonomy" id="634771"/>
    <lineage>
        <taxon>Bacteria</taxon>
        <taxon>Pseudomonadati</taxon>
        <taxon>Bacteroidota</taxon>
        <taxon>Chitinophagia</taxon>
        <taxon>Chitinophagales</taxon>
        <taxon>Chitinophagaceae</taxon>
        <taxon>Chitinophaga</taxon>
    </lineage>
</organism>
<accession>A0A1T4PXS9</accession>
<evidence type="ECO:0000313" key="1">
    <source>
        <dbReference type="EMBL" id="SJZ96136.1"/>
    </source>
</evidence>
<proteinExistence type="predicted"/>
<dbReference type="RefSeq" id="WP_200816978.1">
    <property type="nucleotide sequence ID" value="NZ_FUWZ01000002.1"/>
</dbReference>
<gene>
    <name evidence="1" type="ORF">SAMN04488128_10248</name>
</gene>
<reference evidence="2" key="1">
    <citation type="submission" date="2017-02" db="EMBL/GenBank/DDBJ databases">
        <authorList>
            <person name="Varghese N."/>
            <person name="Submissions S."/>
        </authorList>
    </citation>
    <scope>NUCLEOTIDE SEQUENCE [LARGE SCALE GENOMIC DNA]</scope>
    <source>
        <strain evidence="2">DSM 22224</strain>
    </source>
</reference>
<dbReference type="Proteomes" id="UP000190367">
    <property type="component" value="Unassembled WGS sequence"/>
</dbReference>
<keyword evidence="2" id="KW-1185">Reference proteome</keyword>